<dbReference type="SUPFAM" id="SSF89623">
    <property type="entry name" value="Ribose/Galactose isomerase RpiB/AlsB"/>
    <property type="match status" value="1"/>
</dbReference>
<dbReference type="PIRSF" id="PIRSF005384">
    <property type="entry name" value="RpiB_LacA_B"/>
    <property type="match status" value="1"/>
</dbReference>
<evidence type="ECO:0008006" key="4">
    <source>
        <dbReference type="Google" id="ProtNLM"/>
    </source>
</evidence>
<evidence type="ECO:0000256" key="1">
    <source>
        <dbReference type="ARBA" id="ARBA00008754"/>
    </source>
</evidence>
<dbReference type="GO" id="GO:0004751">
    <property type="term" value="F:ribose-5-phosphate isomerase activity"/>
    <property type="evidence" value="ECO:0007669"/>
    <property type="project" value="TreeGrafter"/>
</dbReference>
<dbReference type="PANTHER" id="PTHR30345:SF0">
    <property type="entry name" value="DNA DAMAGE-REPAIR_TOLERATION PROTEIN DRT102"/>
    <property type="match status" value="1"/>
</dbReference>
<dbReference type="NCBIfam" id="TIGR00689">
    <property type="entry name" value="rpiB_lacA_lacB"/>
    <property type="match status" value="1"/>
</dbReference>
<dbReference type="GO" id="GO:0019316">
    <property type="term" value="P:D-allose catabolic process"/>
    <property type="evidence" value="ECO:0007669"/>
    <property type="project" value="TreeGrafter"/>
</dbReference>
<accession>A0A1F6MAC6</accession>
<dbReference type="PANTHER" id="PTHR30345">
    <property type="entry name" value="RIBOSE-5-PHOSPHATE ISOMERASE B"/>
    <property type="match status" value="1"/>
</dbReference>
<dbReference type="InterPro" id="IPR036569">
    <property type="entry name" value="RpiB_LacA_LacB_sf"/>
</dbReference>
<dbReference type="NCBIfam" id="NF004051">
    <property type="entry name" value="PRK05571.1"/>
    <property type="match status" value="1"/>
</dbReference>
<dbReference type="Gene3D" id="3.40.1400.10">
    <property type="entry name" value="Sugar-phosphate isomerase, RpiB/LacA/LacB"/>
    <property type="match status" value="1"/>
</dbReference>
<gene>
    <name evidence="2" type="ORF">A3D53_02020</name>
</gene>
<sequence length="146" mass="16243">MLYIASDHAGFQLKKTLVAYLTKVLKMPVEDLGPSSFDENDDYPDFARAVAERVAEVHENRGILICGSGHGVCIVANKLHRIRAVLGPSIESVKFARKDEDANIVCLAGRTLSDEHARAIVKTFLETPFSGEERHVRRLQKLAELE</sequence>
<organism evidence="2 3">
    <name type="scientific">Candidatus Magasanikbacteria bacterium RIFCSPHIGHO2_02_FULL_45_10</name>
    <dbReference type="NCBI Taxonomy" id="1798679"/>
    <lineage>
        <taxon>Bacteria</taxon>
        <taxon>Candidatus Magasanikiibacteriota</taxon>
    </lineage>
</organism>
<comment type="caution">
    <text evidence="2">The sequence shown here is derived from an EMBL/GenBank/DDBJ whole genome shotgun (WGS) entry which is preliminary data.</text>
</comment>
<proteinExistence type="inferred from homology"/>
<reference evidence="2 3" key="1">
    <citation type="journal article" date="2016" name="Nat. Commun.">
        <title>Thousands of microbial genomes shed light on interconnected biogeochemical processes in an aquifer system.</title>
        <authorList>
            <person name="Anantharaman K."/>
            <person name="Brown C.T."/>
            <person name="Hug L.A."/>
            <person name="Sharon I."/>
            <person name="Castelle C.J."/>
            <person name="Probst A.J."/>
            <person name="Thomas B.C."/>
            <person name="Singh A."/>
            <person name="Wilkins M.J."/>
            <person name="Karaoz U."/>
            <person name="Brodie E.L."/>
            <person name="Williams K.H."/>
            <person name="Hubbard S.S."/>
            <person name="Banfield J.F."/>
        </authorList>
    </citation>
    <scope>NUCLEOTIDE SEQUENCE [LARGE SCALE GENOMIC DNA]</scope>
</reference>
<comment type="similarity">
    <text evidence="1">Belongs to the LacAB/RpiB family.</text>
</comment>
<dbReference type="AlphaFoldDB" id="A0A1F6MAC6"/>
<protein>
    <recommendedName>
        <fullName evidence="4">Ribose-5-phosphate isomerase</fullName>
    </recommendedName>
</protein>
<dbReference type="EMBL" id="MFQA01000036">
    <property type="protein sequence ID" value="OGH68586.1"/>
    <property type="molecule type" value="Genomic_DNA"/>
</dbReference>
<dbReference type="Proteomes" id="UP000176413">
    <property type="component" value="Unassembled WGS sequence"/>
</dbReference>
<name>A0A1F6MAC6_9BACT</name>
<evidence type="ECO:0000313" key="3">
    <source>
        <dbReference type="Proteomes" id="UP000176413"/>
    </source>
</evidence>
<evidence type="ECO:0000313" key="2">
    <source>
        <dbReference type="EMBL" id="OGH68586.1"/>
    </source>
</evidence>
<dbReference type="InterPro" id="IPR003500">
    <property type="entry name" value="RpiB_LacA_LacB"/>
</dbReference>
<dbReference type="GO" id="GO:0009052">
    <property type="term" value="P:pentose-phosphate shunt, non-oxidative branch"/>
    <property type="evidence" value="ECO:0007669"/>
    <property type="project" value="TreeGrafter"/>
</dbReference>
<dbReference type="Pfam" id="PF02502">
    <property type="entry name" value="LacAB_rpiB"/>
    <property type="match status" value="1"/>
</dbReference>